<evidence type="ECO:0000313" key="3">
    <source>
        <dbReference type="Proteomes" id="UP001519921"/>
    </source>
</evidence>
<evidence type="ECO:0000256" key="1">
    <source>
        <dbReference type="SAM" id="Phobius"/>
    </source>
</evidence>
<comment type="caution">
    <text evidence="2">The sequence shown here is derived from an EMBL/GenBank/DDBJ whole genome shotgun (WGS) entry which is preliminary data.</text>
</comment>
<protein>
    <recommendedName>
        <fullName evidence="4">ABC-2 family transporter protein</fullName>
    </recommendedName>
</protein>
<evidence type="ECO:0000313" key="2">
    <source>
        <dbReference type="EMBL" id="MBW6411667.1"/>
    </source>
</evidence>
<feature type="transmembrane region" description="Helical" evidence="1">
    <location>
        <begin position="55"/>
        <end position="77"/>
    </location>
</feature>
<dbReference type="Proteomes" id="UP001519921">
    <property type="component" value="Unassembled WGS sequence"/>
</dbReference>
<sequence length="263" mass="29908">MFFQEVKRGFSRISFKIALFIGTVACILSSILMKTESYSIQSYIKAYEISSYDNFIFFNLNSISNILILIFPILSVLSYSDSYLEDINSGFIKCIHTRYSKKKYLMYKFLSNFVVGGLGFVIPLIINFIILILSYPSLPTHAILGKQTILCGGLFPALFYTYPILYIALWLVIYFMYAGAFASISLGVSTIIKNKFVVLFIPFLLCNVIGILLDITNKHSYSPLSFLYLSIKQDIKVIILEFIGIMIVSMSLFYLGGTKNEIY</sequence>
<name>A0ABS7ASL6_9CLOT</name>
<keyword evidence="3" id="KW-1185">Reference proteome</keyword>
<dbReference type="EMBL" id="JAHXPT010000017">
    <property type="protein sequence ID" value="MBW6411667.1"/>
    <property type="molecule type" value="Genomic_DNA"/>
</dbReference>
<gene>
    <name evidence="2" type="ORF">KYD98_16420</name>
</gene>
<feature type="transmembrane region" description="Helical" evidence="1">
    <location>
        <begin position="109"/>
        <end position="135"/>
    </location>
</feature>
<accession>A0ABS7ASL6</accession>
<feature type="transmembrane region" description="Helical" evidence="1">
    <location>
        <begin position="164"/>
        <end position="184"/>
    </location>
</feature>
<evidence type="ECO:0008006" key="4">
    <source>
        <dbReference type="Google" id="ProtNLM"/>
    </source>
</evidence>
<feature type="transmembrane region" description="Helical" evidence="1">
    <location>
        <begin position="235"/>
        <end position="255"/>
    </location>
</feature>
<proteinExistence type="predicted"/>
<feature type="transmembrane region" description="Helical" evidence="1">
    <location>
        <begin position="196"/>
        <end position="215"/>
    </location>
</feature>
<keyword evidence="1" id="KW-0472">Membrane</keyword>
<feature type="transmembrane region" description="Helical" evidence="1">
    <location>
        <begin position="17"/>
        <end position="35"/>
    </location>
</feature>
<dbReference type="RefSeq" id="WP_219781131.1">
    <property type="nucleotide sequence ID" value="NZ_JAHXPT010000017.1"/>
</dbReference>
<keyword evidence="1" id="KW-0812">Transmembrane</keyword>
<keyword evidence="1" id="KW-1133">Transmembrane helix</keyword>
<reference evidence="2 3" key="1">
    <citation type="submission" date="2021-07" db="EMBL/GenBank/DDBJ databases">
        <title>Clostridium weizhouense sp. nov., an anaerobic bacterium isolated from activated sludge of Petroleum wastewater.</title>
        <authorList>
            <person name="Li Q."/>
        </authorList>
    </citation>
    <scope>NUCLEOTIDE SEQUENCE [LARGE SCALE GENOMIC DNA]</scope>
    <source>
        <strain evidence="2 3">YB-6</strain>
    </source>
</reference>
<organism evidence="2 3">
    <name type="scientific">Clostridium weizhouense</name>
    <dbReference type="NCBI Taxonomy" id="2859781"/>
    <lineage>
        <taxon>Bacteria</taxon>
        <taxon>Bacillati</taxon>
        <taxon>Bacillota</taxon>
        <taxon>Clostridia</taxon>
        <taxon>Eubacteriales</taxon>
        <taxon>Clostridiaceae</taxon>
        <taxon>Clostridium</taxon>
    </lineage>
</organism>